<dbReference type="AlphaFoldDB" id="A0A6A6QDU2"/>
<feature type="region of interest" description="Disordered" evidence="1">
    <location>
        <begin position="129"/>
        <end position="181"/>
    </location>
</feature>
<feature type="region of interest" description="Disordered" evidence="1">
    <location>
        <begin position="290"/>
        <end position="380"/>
    </location>
</feature>
<evidence type="ECO:0000313" key="3">
    <source>
        <dbReference type="Proteomes" id="UP000799750"/>
    </source>
</evidence>
<protein>
    <submittedName>
        <fullName evidence="2">Uncharacterized protein</fullName>
    </submittedName>
</protein>
<evidence type="ECO:0000313" key="2">
    <source>
        <dbReference type="EMBL" id="KAF2490176.1"/>
    </source>
</evidence>
<sequence>MDYLDPSKFLFHWLQPHGASRSASGNDQPRFTAFVNTLPSHIAELDEETGGKASKRKWNLAQYTGNRRPPPPESDSDATGYCSTSLSQKLESLNDSYRRFRFRETNGFDQPWYQVKDILPVRRGSCTTLSGSDAFPATRGLKRPASEIENLSEGVRNGGRSDETTGVSSQESSLSDAPEESKPLVLANHLGYRDGPPPKRFRKNPYYDLNVPSTASFHAVHAGSTEKSPHASKLRRIVNAKLRPLRERRNIAPRGKKVSPEQTEMTCELFDIEKRTESNMSMIKRRSQFHKSSADAIISPSHGMSTPPRDNNDPEPFHHMALPPAHLNTPRDVRHTDDAGGKSISHLPSPPDESCNESKTSQSECHNIPEPRDNEIPFNSLTSTFLKVTKRRGELTDIESKQSRPSKPAAGWFQANLPAISVPQIFPKPSTSKRQRQWEDNTNEDYSEARPVKRLRGNSLARSLADRISISKIRTKDTQSPTMQSRSQSARGKDCIDPLGDVATPQSTQWTLGAPFPFTGSETSQGALEALVLSAIEAAEKDVLQRALQEICRSTDTGLQIVANELLGNCEHIGQTEYG</sequence>
<feature type="region of interest" description="Disordered" evidence="1">
    <location>
        <begin position="423"/>
        <end position="458"/>
    </location>
</feature>
<evidence type="ECO:0000256" key="1">
    <source>
        <dbReference type="SAM" id="MobiDB-lite"/>
    </source>
</evidence>
<feature type="compositionally biased region" description="Polar residues" evidence="1">
    <location>
        <begin position="478"/>
        <end position="490"/>
    </location>
</feature>
<feature type="compositionally biased region" description="Polar residues" evidence="1">
    <location>
        <begin position="164"/>
        <end position="175"/>
    </location>
</feature>
<dbReference type="EMBL" id="MU004197">
    <property type="protein sequence ID" value="KAF2490176.1"/>
    <property type="molecule type" value="Genomic_DNA"/>
</dbReference>
<accession>A0A6A6QDU2</accession>
<keyword evidence="3" id="KW-1185">Reference proteome</keyword>
<proteinExistence type="predicted"/>
<reference evidence="2" key="1">
    <citation type="journal article" date="2020" name="Stud. Mycol.">
        <title>101 Dothideomycetes genomes: a test case for predicting lifestyles and emergence of pathogens.</title>
        <authorList>
            <person name="Haridas S."/>
            <person name="Albert R."/>
            <person name="Binder M."/>
            <person name="Bloem J."/>
            <person name="Labutti K."/>
            <person name="Salamov A."/>
            <person name="Andreopoulos B."/>
            <person name="Baker S."/>
            <person name="Barry K."/>
            <person name="Bills G."/>
            <person name="Bluhm B."/>
            <person name="Cannon C."/>
            <person name="Castanera R."/>
            <person name="Culley D."/>
            <person name="Daum C."/>
            <person name="Ezra D."/>
            <person name="Gonzalez J."/>
            <person name="Henrissat B."/>
            <person name="Kuo A."/>
            <person name="Liang C."/>
            <person name="Lipzen A."/>
            <person name="Lutzoni F."/>
            <person name="Magnuson J."/>
            <person name="Mondo S."/>
            <person name="Nolan M."/>
            <person name="Ohm R."/>
            <person name="Pangilinan J."/>
            <person name="Park H.-J."/>
            <person name="Ramirez L."/>
            <person name="Alfaro M."/>
            <person name="Sun H."/>
            <person name="Tritt A."/>
            <person name="Yoshinaga Y."/>
            <person name="Zwiers L.-H."/>
            <person name="Turgeon B."/>
            <person name="Goodwin S."/>
            <person name="Spatafora J."/>
            <person name="Crous P."/>
            <person name="Grigoriev I."/>
        </authorList>
    </citation>
    <scope>NUCLEOTIDE SEQUENCE</scope>
    <source>
        <strain evidence="2">CBS 269.34</strain>
    </source>
</reference>
<feature type="compositionally biased region" description="Basic and acidic residues" evidence="1">
    <location>
        <begin position="329"/>
        <end position="340"/>
    </location>
</feature>
<dbReference type="Proteomes" id="UP000799750">
    <property type="component" value="Unassembled WGS sequence"/>
</dbReference>
<feature type="region of interest" description="Disordered" evidence="1">
    <location>
        <begin position="62"/>
        <end position="82"/>
    </location>
</feature>
<name>A0A6A6QDU2_9PEZI</name>
<feature type="region of interest" description="Disordered" evidence="1">
    <location>
        <begin position="471"/>
        <end position="493"/>
    </location>
</feature>
<gene>
    <name evidence="2" type="ORF">BU16DRAFT_543524</name>
</gene>
<organism evidence="2 3">
    <name type="scientific">Lophium mytilinum</name>
    <dbReference type="NCBI Taxonomy" id="390894"/>
    <lineage>
        <taxon>Eukaryota</taxon>
        <taxon>Fungi</taxon>
        <taxon>Dikarya</taxon>
        <taxon>Ascomycota</taxon>
        <taxon>Pezizomycotina</taxon>
        <taxon>Dothideomycetes</taxon>
        <taxon>Pleosporomycetidae</taxon>
        <taxon>Mytilinidiales</taxon>
        <taxon>Mytilinidiaceae</taxon>
        <taxon>Lophium</taxon>
    </lineage>
</organism>